<evidence type="ECO:0000256" key="2">
    <source>
        <dbReference type="SAM" id="MobiDB-lite"/>
    </source>
</evidence>
<organism evidence="4 5">
    <name type="scientific">Aromia moschata</name>
    <dbReference type="NCBI Taxonomy" id="1265417"/>
    <lineage>
        <taxon>Eukaryota</taxon>
        <taxon>Metazoa</taxon>
        <taxon>Ecdysozoa</taxon>
        <taxon>Arthropoda</taxon>
        <taxon>Hexapoda</taxon>
        <taxon>Insecta</taxon>
        <taxon>Pterygota</taxon>
        <taxon>Neoptera</taxon>
        <taxon>Endopterygota</taxon>
        <taxon>Coleoptera</taxon>
        <taxon>Polyphaga</taxon>
        <taxon>Cucujiformia</taxon>
        <taxon>Chrysomeloidea</taxon>
        <taxon>Cerambycidae</taxon>
        <taxon>Cerambycinae</taxon>
        <taxon>Callichromatini</taxon>
        <taxon>Aromia</taxon>
    </lineage>
</organism>
<dbReference type="Gene3D" id="2.120.10.80">
    <property type="entry name" value="Kelch-type beta propeller"/>
    <property type="match status" value="1"/>
</dbReference>
<comment type="caution">
    <text evidence="4">The sequence shown here is derived from an EMBL/GenBank/DDBJ whole genome shotgun (WGS) entry which is preliminary data.</text>
</comment>
<evidence type="ECO:0000313" key="5">
    <source>
        <dbReference type="Proteomes" id="UP001162162"/>
    </source>
</evidence>
<dbReference type="GO" id="GO:0003713">
    <property type="term" value="F:transcription coactivator activity"/>
    <property type="evidence" value="ECO:0007669"/>
    <property type="project" value="TreeGrafter"/>
</dbReference>
<dbReference type="InterPro" id="IPR043536">
    <property type="entry name" value="HCF1/2"/>
</dbReference>
<dbReference type="Pfam" id="PF13854">
    <property type="entry name" value="Kelch_HCF"/>
    <property type="match status" value="1"/>
</dbReference>
<sequence length="501" mass="53331">MAPSPPPRESHTGVAYVDKKKGRSFLVIYGGMSGCRLGDLWFLETETMTWSKPQVSGITPLPRSLHTSTLIGHRMFVFGGWVPVVADEVKTATNEKEWKCTSTMACLNLETMNWDELNIHNVAENSLPCARAGHCAVGISTRLYIWSGRDGYRKAWKNQVCCKDLWYLEVDRPPAPSRVCLVKAATQSLEVNWSGSPSNPNIYSTGNKKLSLHQHHISLFCCIQKYDLPSPAAAAAKAASTQAAVPPLITSPKPSQPVLGSPPSTPTQAAKTAVTPNQIVTPKVVTPIIKGPPVRVQGATGTIIRQATPQQVAGKQLLVKQGGNIIQKAGGVQQQVVTLVKTSTGMTLATLPKGGNLVQSKAAGTVIPQQTKNTIVKIVPSSPANKVLTTLKTIPSNMIQMNKTTGKLVLSKGATGQIPTLGNQQVLVVSSNAGLKNIQTFTNAQAVNVSPVKTTSVNAQPVAASSIASLQGVKITGKPITISMPMQVVGSRKQSPCLKIR</sequence>
<gene>
    <name evidence="4" type="ORF">NQ318_002466</name>
</gene>
<dbReference type="InterPro" id="IPR059124">
    <property type="entry name" value="Kelch_HCF"/>
</dbReference>
<accession>A0AAV8Y8K1</accession>
<feature type="region of interest" description="Disordered" evidence="2">
    <location>
        <begin position="247"/>
        <end position="273"/>
    </location>
</feature>
<dbReference type="Gene3D" id="6.10.250.2590">
    <property type="match status" value="1"/>
</dbReference>
<name>A0AAV8Y8K1_9CUCU</name>
<keyword evidence="1" id="KW-0677">Repeat</keyword>
<dbReference type="PANTHER" id="PTHR46003:SF1">
    <property type="entry name" value="HOST CELL FACTOR"/>
    <property type="match status" value="1"/>
</dbReference>
<dbReference type="EMBL" id="JAPWTK010000169">
    <property type="protein sequence ID" value="KAJ8947107.1"/>
    <property type="molecule type" value="Genomic_DNA"/>
</dbReference>
<dbReference type="AlphaFoldDB" id="A0AAV8Y8K1"/>
<dbReference type="SUPFAM" id="SSF117281">
    <property type="entry name" value="Kelch motif"/>
    <property type="match status" value="1"/>
</dbReference>
<keyword evidence="5" id="KW-1185">Reference proteome</keyword>
<evidence type="ECO:0000256" key="1">
    <source>
        <dbReference type="ARBA" id="ARBA00022737"/>
    </source>
</evidence>
<dbReference type="GO" id="GO:0035097">
    <property type="term" value="C:histone methyltransferase complex"/>
    <property type="evidence" value="ECO:0007669"/>
    <property type="project" value="TreeGrafter"/>
</dbReference>
<dbReference type="PANTHER" id="PTHR46003">
    <property type="entry name" value="HOST CELL FACTOR"/>
    <property type="match status" value="1"/>
</dbReference>
<feature type="domain" description="Host cell factor Kelch-repeats" evidence="3">
    <location>
        <begin position="4"/>
        <end position="169"/>
    </location>
</feature>
<dbReference type="Proteomes" id="UP001162162">
    <property type="component" value="Unassembled WGS sequence"/>
</dbReference>
<dbReference type="InterPro" id="IPR015915">
    <property type="entry name" value="Kelch-typ_b-propeller"/>
</dbReference>
<protein>
    <recommendedName>
        <fullName evidence="3">Host cell factor Kelch-repeats domain-containing protein</fullName>
    </recommendedName>
</protein>
<reference evidence="4" key="1">
    <citation type="journal article" date="2023" name="Insect Mol. Biol.">
        <title>Genome sequencing provides insights into the evolution of gene families encoding plant cell wall-degrading enzymes in longhorned beetles.</title>
        <authorList>
            <person name="Shin N.R."/>
            <person name="Okamura Y."/>
            <person name="Kirsch R."/>
            <person name="Pauchet Y."/>
        </authorList>
    </citation>
    <scope>NUCLEOTIDE SEQUENCE</scope>
    <source>
        <strain evidence="4">AMC_N1</strain>
    </source>
</reference>
<proteinExistence type="predicted"/>
<dbReference type="GO" id="GO:0006338">
    <property type="term" value="P:chromatin remodeling"/>
    <property type="evidence" value="ECO:0007669"/>
    <property type="project" value="TreeGrafter"/>
</dbReference>
<evidence type="ECO:0000313" key="4">
    <source>
        <dbReference type="EMBL" id="KAJ8947107.1"/>
    </source>
</evidence>
<evidence type="ECO:0000259" key="3">
    <source>
        <dbReference type="Pfam" id="PF13854"/>
    </source>
</evidence>